<feature type="compositionally biased region" description="Low complexity" evidence="2">
    <location>
        <begin position="791"/>
        <end position="829"/>
    </location>
</feature>
<feature type="compositionally biased region" description="Polar residues" evidence="2">
    <location>
        <begin position="246"/>
        <end position="292"/>
    </location>
</feature>
<evidence type="ECO:0000313" key="4">
    <source>
        <dbReference type="EnsemblPlants" id="cds.evm.model.04.1769"/>
    </source>
</evidence>
<dbReference type="Gene3D" id="3.30.420.10">
    <property type="entry name" value="Ribonuclease H-like superfamily/Ribonuclease H"/>
    <property type="match status" value="1"/>
</dbReference>
<keyword evidence="5" id="KW-1185">Reference proteome</keyword>
<dbReference type="InterPro" id="IPR013103">
    <property type="entry name" value="RVT_2"/>
</dbReference>
<dbReference type="SUPFAM" id="SSF56672">
    <property type="entry name" value="DNA/RNA polymerases"/>
    <property type="match status" value="1"/>
</dbReference>
<reference evidence="4" key="1">
    <citation type="submission" date="2018-11" db="EMBL/GenBank/DDBJ databases">
        <authorList>
            <person name="Grassa J C."/>
        </authorList>
    </citation>
    <scope>NUCLEOTIDE SEQUENCE [LARGE SCALE GENOMIC DNA]</scope>
</reference>
<dbReference type="Pfam" id="PF22936">
    <property type="entry name" value="Pol_BBD"/>
    <property type="match status" value="1"/>
</dbReference>
<dbReference type="CDD" id="cd09272">
    <property type="entry name" value="RNase_HI_RT_Ty1"/>
    <property type="match status" value="1"/>
</dbReference>
<dbReference type="InterPro" id="IPR036397">
    <property type="entry name" value="RNaseH_sf"/>
</dbReference>
<proteinExistence type="predicted"/>
<evidence type="ECO:0000256" key="2">
    <source>
        <dbReference type="SAM" id="MobiDB-lite"/>
    </source>
</evidence>
<dbReference type="InterPro" id="IPR001584">
    <property type="entry name" value="Integrase_cat-core"/>
</dbReference>
<dbReference type="InterPro" id="IPR054722">
    <property type="entry name" value="PolX-like_BBD"/>
</dbReference>
<organism evidence="4 5">
    <name type="scientific">Cannabis sativa</name>
    <name type="common">Hemp</name>
    <name type="synonym">Marijuana</name>
    <dbReference type="NCBI Taxonomy" id="3483"/>
    <lineage>
        <taxon>Eukaryota</taxon>
        <taxon>Viridiplantae</taxon>
        <taxon>Streptophyta</taxon>
        <taxon>Embryophyta</taxon>
        <taxon>Tracheophyta</taxon>
        <taxon>Spermatophyta</taxon>
        <taxon>Magnoliopsida</taxon>
        <taxon>eudicotyledons</taxon>
        <taxon>Gunneridae</taxon>
        <taxon>Pentapetalae</taxon>
        <taxon>rosids</taxon>
        <taxon>fabids</taxon>
        <taxon>Rosales</taxon>
        <taxon>Cannabaceae</taxon>
        <taxon>Cannabis</taxon>
    </lineage>
</organism>
<dbReference type="GO" id="GO:0015074">
    <property type="term" value="P:DNA integration"/>
    <property type="evidence" value="ECO:0007669"/>
    <property type="project" value="InterPro"/>
</dbReference>
<protein>
    <recommendedName>
        <fullName evidence="3">Integrase catalytic domain-containing protein</fullName>
    </recommendedName>
</protein>
<dbReference type="Proteomes" id="UP000596661">
    <property type="component" value="Chromosome 4"/>
</dbReference>
<feature type="compositionally biased region" description="Polar residues" evidence="2">
    <location>
        <begin position="1"/>
        <end position="13"/>
    </location>
</feature>
<dbReference type="Pfam" id="PF07727">
    <property type="entry name" value="RVT_2"/>
    <property type="match status" value="2"/>
</dbReference>
<name>A0A803PEH4_CANSA</name>
<keyword evidence="1" id="KW-0378">Hydrolase</keyword>
<dbReference type="InterPro" id="IPR043502">
    <property type="entry name" value="DNA/RNA_pol_sf"/>
</dbReference>
<dbReference type="OMA" id="PEYENWI"/>
<sequence length="1329" mass="148157">MSTPQDNQPVSTASSPTNSSVAGASSSNNTNQASQLPNAFAPPTLNQPFSLKLDRNNYTLWKTMVSTIVRGHRLHGYLSGTLMCPPEFVMVGDTQVTNPEYENWIITDQLLMGWLYSSMTEGIATEVMGSHSAANLQRNLESLYGAYSKSKMDDTRTLIQTTRKGSTLMSEYLRQKKNWSNMLALAGDPYPEAHLVANVLFGLDAEYLSIVVQIEARSNTTWQELQDLLLSFDSKIERLQNLTLNSNKATSSSPQANMAAKTNNNGRGRGFQSQNASTNSGGLFSNSRGTSNRFRGRGRGPGSGSRPTCQVYGKYGHTAAVCYNRFDESYMGSDPNNPHNQNKAGQTNNNHSAFVATPEVLEFDAWFADSGASNHITSDPANLTQKQDYNGKESVVVGNGSKLRITHIGNGKLNIESGNYLLLKDMLLVPKIAKNLVSVSKLATDNNVLIEFYSNFCLVKDKVTKKVLLHGVLKDELYQLDSPFTKSSHPYQQSNFLSAFTISVDSNVNQSQTDSLLISQMDVGHRRLGHPSIKVLNHVLESVNVSVSKNAMKTVCDACQYGKAHALPFRSSNTRAKSVLDLIHTDLWGPAPIASNINHHYYIHFVDDYSRYTWLYPLKLKSDALAAFIQFKALVENQFYKKIKSLRSDSGGEYKPFVDLVQTHGIEFQHPCPHTSPQNGRAQRKHRHTVEMGLTLLAQATCFPCLRHYQSHKFQFHSIKCVNLGYSDSYKGYKCLSPTGRIYISQDVVFNEMAFPFKTGFLNNYNTPQPIIIHSTSWSILLIHCPSPSPSSVTSSSTDTSPKASPATSSSSPRAQSPIVHYDSPSSVSSHDRDSDQYAHDLQHEHNLQQISNRVEPTGAEIVQDIPTEHNAPLPSHPMITRGKVGIFKPRTFVSQMQSESTITEPVSVVEAIKHPGWFKAMNLEFYALKSKGTRILVPPSDAYNLVGNKWVYRIKFNADGTVNRLKARLVAKGFHQRPGINYGETFSPIIKAATVRIILTIVVSRGWEISSKAYTSLFFYKDEKVIILALIYVDDIIITENDKSKLRSFITELNKKFTLKDIGPLQYFLGIEAYRDASGLYLTQTRYIEDILKKKVNMTKIKTCPKLMTVGKPLSLTDGKQMENPTLYRSTVGALQYLCHTRPDIAYGTKTKGLHISCSDRLSITGFSDADWACCPDDSRSVAGYCVYLGDTLVSWSSKKQVVVSRSSTESEYRALAHVAAEISWIESLLKELNFPFLSPSVTWYDNLSASALAANPVFHARTKHIEIDAHYVRDKVLQKQLEIRYIPSHDQIADCLTKGLSPSRFAFLVDKLGVRNSPFRLRGDVKE</sequence>
<feature type="domain" description="Integrase catalytic" evidence="3">
    <location>
        <begin position="564"/>
        <end position="746"/>
    </location>
</feature>
<dbReference type="Pfam" id="PF00665">
    <property type="entry name" value="rve"/>
    <property type="match status" value="1"/>
</dbReference>
<dbReference type="PANTHER" id="PTHR47481">
    <property type="match status" value="1"/>
</dbReference>
<dbReference type="Gramene" id="evm.model.04.1769">
    <property type="protein sequence ID" value="cds.evm.model.04.1769"/>
    <property type="gene ID" value="evm.TU.04.1769"/>
</dbReference>
<dbReference type="EnsemblPlants" id="evm.model.04.1769">
    <property type="protein sequence ID" value="cds.evm.model.04.1769"/>
    <property type="gene ID" value="evm.TU.04.1769"/>
</dbReference>
<dbReference type="GO" id="GO:0004190">
    <property type="term" value="F:aspartic-type endopeptidase activity"/>
    <property type="evidence" value="ECO:0007669"/>
    <property type="project" value="UniProtKB-KW"/>
</dbReference>
<evidence type="ECO:0000259" key="3">
    <source>
        <dbReference type="PROSITE" id="PS50994"/>
    </source>
</evidence>
<feature type="region of interest" description="Disordered" evidence="2">
    <location>
        <begin position="791"/>
        <end position="838"/>
    </location>
</feature>
<reference evidence="4" key="2">
    <citation type="submission" date="2021-03" db="UniProtKB">
        <authorList>
            <consortium name="EnsemblPlants"/>
        </authorList>
    </citation>
    <scope>IDENTIFICATION</scope>
</reference>
<feature type="region of interest" description="Disordered" evidence="2">
    <location>
        <begin position="246"/>
        <end position="310"/>
    </location>
</feature>
<dbReference type="SUPFAM" id="SSF53098">
    <property type="entry name" value="Ribonuclease H-like"/>
    <property type="match status" value="1"/>
</dbReference>
<accession>A0A803PEH4</accession>
<evidence type="ECO:0000256" key="1">
    <source>
        <dbReference type="ARBA" id="ARBA00022750"/>
    </source>
</evidence>
<dbReference type="GO" id="GO:0003676">
    <property type="term" value="F:nucleic acid binding"/>
    <property type="evidence" value="ECO:0007669"/>
    <property type="project" value="InterPro"/>
</dbReference>
<feature type="compositionally biased region" description="Low complexity" evidence="2">
    <location>
        <begin position="14"/>
        <end position="35"/>
    </location>
</feature>
<dbReference type="Pfam" id="PF13976">
    <property type="entry name" value="gag_pre-integrs"/>
    <property type="match status" value="1"/>
</dbReference>
<dbReference type="InterPro" id="IPR057670">
    <property type="entry name" value="SH3_retrovirus"/>
</dbReference>
<evidence type="ECO:0000313" key="5">
    <source>
        <dbReference type="Proteomes" id="UP000596661"/>
    </source>
</evidence>
<dbReference type="EMBL" id="UZAU01000400">
    <property type="status" value="NOT_ANNOTATED_CDS"/>
    <property type="molecule type" value="Genomic_DNA"/>
</dbReference>
<dbReference type="PROSITE" id="PS50994">
    <property type="entry name" value="INTEGRASE"/>
    <property type="match status" value="1"/>
</dbReference>
<keyword evidence="1" id="KW-0645">Protease</keyword>
<dbReference type="InterPro" id="IPR025724">
    <property type="entry name" value="GAG-pre-integrase_dom"/>
</dbReference>
<dbReference type="PANTHER" id="PTHR47481:SF31">
    <property type="entry name" value="OS01G0873500 PROTEIN"/>
    <property type="match status" value="1"/>
</dbReference>
<dbReference type="Pfam" id="PF25597">
    <property type="entry name" value="SH3_retrovirus"/>
    <property type="match status" value="1"/>
</dbReference>
<keyword evidence="1" id="KW-0064">Aspartyl protease</keyword>
<dbReference type="InterPro" id="IPR012337">
    <property type="entry name" value="RNaseH-like_sf"/>
</dbReference>
<feature type="region of interest" description="Disordered" evidence="2">
    <location>
        <begin position="1"/>
        <end position="41"/>
    </location>
</feature>